<dbReference type="RefSeq" id="WP_098734564.1">
    <property type="nucleotide sequence ID" value="NZ_PDKW01000036.1"/>
</dbReference>
<dbReference type="InterPro" id="IPR037219">
    <property type="entry name" value="Peptidase_M41-like"/>
</dbReference>
<gene>
    <name evidence="1" type="ORF">CRT60_00845</name>
</gene>
<dbReference type="EMBL" id="PDKW01000036">
    <property type="protein sequence ID" value="PGH59212.1"/>
    <property type="molecule type" value="Genomic_DNA"/>
</dbReference>
<name>A0A2B8BP70_9PROT</name>
<accession>A0A2B8BP70</accession>
<dbReference type="Gene3D" id="1.20.58.760">
    <property type="entry name" value="Peptidase M41"/>
    <property type="match status" value="1"/>
</dbReference>
<proteinExistence type="predicted"/>
<dbReference type="GO" id="GO:0004176">
    <property type="term" value="F:ATP-dependent peptidase activity"/>
    <property type="evidence" value="ECO:0007669"/>
    <property type="project" value="InterPro"/>
</dbReference>
<dbReference type="GO" id="GO:0006508">
    <property type="term" value="P:proteolysis"/>
    <property type="evidence" value="ECO:0007669"/>
    <property type="project" value="InterPro"/>
</dbReference>
<dbReference type="GO" id="GO:0005524">
    <property type="term" value="F:ATP binding"/>
    <property type="evidence" value="ECO:0007669"/>
    <property type="project" value="InterPro"/>
</dbReference>
<evidence type="ECO:0000313" key="2">
    <source>
        <dbReference type="Proteomes" id="UP000225379"/>
    </source>
</evidence>
<sequence>MSREQKAIIAYHEAGHAVMAMANGFRVTRVTCVTNADSQGRTEYEVPNPPTMESHRGGALVAAAGLAADRLHAEKLGVAHKEDSEGYFGDQNNASVHLHELGHDGQFTAYVAVAHHFLGLGHVWNFVERLAELLIEIGEINGRDSLYSLFQQVPRVSPMEFQVVDLLIAKRAGRIG</sequence>
<dbReference type="SUPFAM" id="SSF140990">
    <property type="entry name" value="FtsH protease domain-like"/>
    <property type="match status" value="1"/>
</dbReference>
<comment type="caution">
    <text evidence="1">The sequence shown here is derived from an EMBL/GenBank/DDBJ whole genome shotgun (WGS) entry which is preliminary data.</text>
</comment>
<reference evidence="2" key="1">
    <citation type="submission" date="2017-10" db="EMBL/GenBank/DDBJ databases">
        <authorList>
            <person name="Kravchenko I.K."/>
            <person name="Grouzdev D.S."/>
        </authorList>
    </citation>
    <scope>NUCLEOTIDE SEQUENCE [LARGE SCALE GENOMIC DNA]</scope>
    <source>
        <strain evidence="2">B2</strain>
    </source>
</reference>
<evidence type="ECO:0000313" key="1">
    <source>
        <dbReference type="EMBL" id="PGH59212.1"/>
    </source>
</evidence>
<organism evidence="1 2">
    <name type="scientific">Azospirillum palustre</name>
    <dbReference type="NCBI Taxonomy" id="2044885"/>
    <lineage>
        <taxon>Bacteria</taxon>
        <taxon>Pseudomonadati</taxon>
        <taxon>Pseudomonadota</taxon>
        <taxon>Alphaproteobacteria</taxon>
        <taxon>Rhodospirillales</taxon>
        <taxon>Azospirillaceae</taxon>
        <taxon>Azospirillum</taxon>
    </lineage>
</organism>
<dbReference type="OrthoDB" id="6064590at2"/>
<dbReference type="AlphaFoldDB" id="A0A2B8BP70"/>
<dbReference type="Proteomes" id="UP000225379">
    <property type="component" value="Unassembled WGS sequence"/>
</dbReference>
<dbReference type="GO" id="GO:0004222">
    <property type="term" value="F:metalloendopeptidase activity"/>
    <property type="evidence" value="ECO:0007669"/>
    <property type="project" value="InterPro"/>
</dbReference>
<keyword evidence="2" id="KW-1185">Reference proteome</keyword>
<protein>
    <recommendedName>
        <fullName evidence="3">Peptidase M41 domain-containing protein</fullName>
    </recommendedName>
</protein>
<evidence type="ECO:0008006" key="3">
    <source>
        <dbReference type="Google" id="ProtNLM"/>
    </source>
</evidence>